<accession>A0A7L0JXY8</accession>
<feature type="non-terminal residue" evidence="10">
    <location>
        <position position="1"/>
    </location>
</feature>
<evidence type="ECO:0000256" key="7">
    <source>
        <dbReference type="SAM" id="MobiDB-lite"/>
    </source>
</evidence>
<feature type="region of interest" description="Disordered" evidence="7">
    <location>
        <begin position="72"/>
        <end position="103"/>
    </location>
</feature>
<dbReference type="AlphaFoldDB" id="A0A7L0JXY8"/>
<keyword evidence="6" id="KW-0393">Immunoglobulin domain</keyword>
<dbReference type="PANTHER" id="PTHR19256">
    <property type="entry name" value="T-CELL RECEPTOR GAMMA CHAIN"/>
    <property type="match status" value="1"/>
</dbReference>
<dbReference type="InterPro" id="IPR007110">
    <property type="entry name" value="Ig-like_dom"/>
</dbReference>
<protein>
    <submittedName>
        <fullName evidence="10">TCC3 protein</fullName>
    </submittedName>
</protein>
<dbReference type="InterPro" id="IPR003597">
    <property type="entry name" value="Ig_C1-set"/>
</dbReference>
<feature type="transmembrane region" description="Helical" evidence="8">
    <location>
        <begin position="192"/>
        <end position="212"/>
    </location>
</feature>
<keyword evidence="5" id="KW-0675">Receptor</keyword>
<dbReference type="GO" id="GO:0016020">
    <property type="term" value="C:membrane"/>
    <property type="evidence" value="ECO:0007669"/>
    <property type="project" value="UniProtKB-SubCell"/>
</dbReference>
<dbReference type="Pfam" id="PF07654">
    <property type="entry name" value="C1-set"/>
    <property type="match status" value="1"/>
</dbReference>
<feature type="non-terminal residue" evidence="10">
    <location>
        <position position="258"/>
    </location>
</feature>
<keyword evidence="11" id="KW-1185">Reference proteome</keyword>
<keyword evidence="2 8" id="KW-0812">Transmembrane</keyword>
<dbReference type="InterPro" id="IPR051117">
    <property type="entry name" value="TRG_var/const_region"/>
</dbReference>
<dbReference type="PROSITE" id="PS50835">
    <property type="entry name" value="IG_LIKE"/>
    <property type="match status" value="1"/>
</dbReference>
<dbReference type="SUPFAM" id="SSF48726">
    <property type="entry name" value="Immunoglobulin"/>
    <property type="match status" value="2"/>
</dbReference>
<evidence type="ECO:0000256" key="2">
    <source>
        <dbReference type="ARBA" id="ARBA00022692"/>
    </source>
</evidence>
<keyword evidence="3 8" id="KW-1133">Transmembrane helix</keyword>
<proteinExistence type="predicted"/>
<reference evidence="10 11" key="1">
    <citation type="submission" date="2019-09" db="EMBL/GenBank/DDBJ databases">
        <title>Bird 10,000 Genomes (B10K) Project - Family phase.</title>
        <authorList>
            <person name="Zhang G."/>
        </authorList>
    </citation>
    <scope>NUCLEOTIDE SEQUENCE [LARGE SCALE GENOMIC DNA]</scope>
    <source>
        <strain evidence="10">B10K-DU-011-36</strain>
        <tissue evidence="10">Muscle</tissue>
    </source>
</reference>
<dbReference type="Gene3D" id="2.60.40.10">
    <property type="entry name" value="Immunoglobulins"/>
    <property type="match status" value="2"/>
</dbReference>
<comment type="subcellular location">
    <subcellularLocation>
        <location evidence="1">Membrane</location>
    </subcellularLocation>
</comment>
<dbReference type="PANTHER" id="PTHR19256:SF65">
    <property type="entry name" value="T CELL RECEPTOR GAMMA CONSTANT 1-RELATED"/>
    <property type="match status" value="1"/>
</dbReference>
<evidence type="ECO:0000313" key="11">
    <source>
        <dbReference type="Proteomes" id="UP000537522"/>
    </source>
</evidence>
<dbReference type="Proteomes" id="UP000537522">
    <property type="component" value="Unassembled WGS sequence"/>
</dbReference>
<evidence type="ECO:0000256" key="3">
    <source>
        <dbReference type="ARBA" id="ARBA00022989"/>
    </source>
</evidence>
<evidence type="ECO:0000256" key="8">
    <source>
        <dbReference type="SAM" id="Phobius"/>
    </source>
</evidence>
<dbReference type="InterPro" id="IPR036179">
    <property type="entry name" value="Ig-like_dom_sf"/>
</dbReference>
<feature type="transmembrane region" description="Helical" evidence="8">
    <location>
        <begin position="233"/>
        <end position="257"/>
    </location>
</feature>
<dbReference type="InterPro" id="IPR013783">
    <property type="entry name" value="Ig-like_fold"/>
</dbReference>
<feature type="domain" description="Ig-like" evidence="9">
    <location>
        <begin position="76"/>
        <end position="189"/>
    </location>
</feature>
<sequence length="258" mass="30343">DTVIHWYQHKENKAPVRVLYISSGKTTVDDNFQRHRYTVQNHSGQKLCALALKDVVPDDTATYHCAYRDPRNGRNPAITSTNTPLAAQPQNHLKDHSSLPPNSEILQKKHENQLLYVCLIEKFYPDVIRVKWTDEADKEVTQNVVKGDVWKSTKEDMYSVSTWLTVPLESKDKEYFCKYEHESQQGSVTTKGIYYIFLFSFYLLWVCFFFFNRITEIILFCLMFVTDHLMHRAAHLVYVVLLLKSSMYYVIVLFFVYK</sequence>
<evidence type="ECO:0000256" key="1">
    <source>
        <dbReference type="ARBA" id="ARBA00004370"/>
    </source>
</evidence>
<keyword evidence="4 8" id="KW-0472">Membrane</keyword>
<comment type="caution">
    <text evidence="10">The sequence shown here is derived from an EMBL/GenBank/DDBJ whole genome shotgun (WGS) entry which is preliminary data.</text>
</comment>
<dbReference type="InterPro" id="IPR013106">
    <property type="entry name" value="Ig_V-set"/>
</dbReference>
<evidence type="ECO:0000259" key="9">
    <source>
        <dbReference type="PROSITE" id="PS50835"/>
    </source>
</evidence>
<evidence type="ECO:0000256" key="6">
    <source>
        <dbReference type="ARBA" id="ARBA00023319"/>
    </source>
</evidence>
<feature type="compositionally biased region" description="Polar residues" evidence="7">
    <location>
        <begin position="77"/>
        <end position="91"/>
    </location>
</feature>
<evidence type="ECO:0000256" key="5">
    <source>
        <dbReference type="ARBA" id="ARBA00023170"/>
    </source>
</evidence>
<organism evidence="10 11">
    <name type="scientific">Chauna torquata</name>
    <name type="common">Southern screamer</name>
    <dbReference type="NCBI Taxonomy" id="30388"/>
    <lineage>
        <taxon>Eukaryota</taxon>
        <taxon>Metazoa</taxon>
        <taxon>Chordata</taxon>
        <taxon>Craniata</taxon>
        <taxon>Vertebrata</taxon>
        <taxon>Euteleostomi</taxon>
        <taxon>Archelosauria</taxon>
        <taxon>Archosauria</taxon>
        <taxon>Dinosauria</taxon>
        <taxon>Saurischia</taxon>
        <taxon>Theropoda</taxon>
        <taxon>Coelurosauria</taxon>
        <taxon>Aves</taxon>
        <taxon>Neognathae</taxon>
        <taxon>Galloanserae</taxon>
        <taxon>Anseriformes</taxon>
        <taxon>Anhimidae</taxon>
        <taxon>Chauna</taxon>
    </lineage>
</organism>
<gene>
    <name evidence="10" type="primary">Tcc3</name>
    <name evidence="10" type="ORF">CHATOR_R12754</name>
</gene>
<dbReference type="Pfam" id="PF07686">
    <property type="entry name" value="V-set"/>
    <property type="match status" value="1"/>
</dbReference>
<dbReference type="EMBL" id="VXAL01007882">
    <property type="protein sequence ID" value="NXK49010.1"/>
    <property type="molecule type" value="Genomic_DNA"/>
</dbReference>
<evidence type="ECO:0000256" key="4">
    <source>
        <dbReference type="ARBA" id="ARBA00023136"/>
    </source>
</evidence>
<name>A0A7L0JXY8_CHATO</name>
<evidence type="ECO:0000313" key="10">
    <source>
        <dbReference type="EMBL" id="NXK49010.1"/>
    </source>
</evidence>
<dbReference type="SMART" id="SM00407">
    <property type="entry name" value="IGc1"/>
    <property type="match status" value="1"/>
</dbReference>